<keyword evidence="2" id="KW-1003">Cell membrane</keyword>
<evidence type="ECO:0000256" key="15">
    <source>
        <dbReference type="ARBA" id="ARBA00051243"/>
    </source>
</evidence>
<keyword evidence="3" id="KW-0808">Transferase</keyword>
<dbReference type="FunFam" id="3.30.200.20:FF:000117">
    <property type="entry name" value="Tyrosine-protein kinase receptor"/>
    <property type="match status" value="1"/>
</dbReference>
<dbReference type="PANTHER" id="PTHR24416:SF276">
    <property type="entry name" value="ALK TYROSINE KINASE RECEPTOR"/>
    <property type="match status" value="1"/>
</dbReference>
<dbReference type="GO" id="GO:0042127">
    <property type="term" value="P:regulation of cell population proliferation"/>
    <property type="evidence" value="ECO:0007669"/>
    <property type="project" value="TreeGrafter"/>
</dbReference>
<evidence type="ECO:0000256" key="6">
    <source>
        <dbReference type="ARBA" id="ARBA00022741"/>
    </source>
</evidence>
<dbReference type="Gene3D" id="3.30.200.20">
    <property type="entry name" value="Phosphorylase Kinase, domain 1"/>
    <property type="match status" value="1"/>
</dbReference>
<keyword evidence="7" id="KW-0418">Kinase</keyword>
<reference evidence="24" key="2">
    <citation type="submission" date="2025-08" db="UniProtKB">
        <authorList>
            <consortium name="Ensembl"/>
        </authorList>
    </citation>
    <scope>IDENTIFICATION</scope>
</reference>
<evidence type="ECO:0000256" key="20">
    <source>
        <dbReference type="SAM" id="Phobius"/>
    </source>
</evidence>
<evidence type="ECO:0000256" key="4">
    <source>
        <dbReference type="ARBA" id="ARBA00022692"/>
    </source>
</evidence>
<dbReference type="InterPro" id="IPR020635">
    <property type="entry name" value="Tyr_kinase_cat_dom"/>
</dbReference>
<dbReference type="SUPFAM" id="SSF49899">
    <property type="entry name" value="Concanavalin A-like lectins/glucanases"/>
    <property type="match status" value="1"/>
</dbReference>
<dbReference type="InterPro" id="IPR050122">
    <property type="entry name" value="RTK"/>
</dbReference>
<dbReference type="PROSITE" id="PS00109">
    <property type="entry name" value="PROTEIN_KINASE_TYR"/>
    <property type="match status" value="1"/>
</dbReference>
<keyword evidence="13 18" id="KW-0675">Receptor</keyword>
<dbReference type="PRINTS" id="PR00109">
    <property type="entry name" value="TYRKINASE"/>
</dbReference>
<evidence type="ECO:0000313" key="24">
    <source>
        <dbReference type="Ensembl" id="ENSCUSP00005009604.1"/>
    </source>
</evidence>
<dbReference type="InterPro" id="IPR036055">
    <property type="entry name" value="LDL_receptor-like_sf"/>
</dbReference>
<keyword evidence="11" id="KW-0829">Tyrosine-protein kinase</keyword>
<dbReference type="SMART" id="SM00219">
    <property type="entry name" value="TyrKc"/>
    <property type="match status" value="1"/>
</dbReference>
<name>A0A8C3U8L2_CATUS</name>
<dbReference type="PROSITE" id="PS50068">
    <property type="entry name" value="LDLRA_2"/>
    <property type="match status" value="1"/>
</dbReference>
<comment type="subcellular location">
    <subcellularLocation>
        <location evidence="1">Cell membrane</location>
        <topology evidence="1">Single-pass type I membrane protein</topology>
    </subcellularLocation>
</comment>
<evidence type="ECO:0000259" key="22">
    <source>
        <dbReference type="PROSITE" id="PS50011"/>
    </source>
</evidence>
<dbReference type="Pfam" id="PF07714">
    <property type="entry name" value="PK_Tyr_Ser-Thr"/>
    <property type="match status" value="1"/>
</dbReference>
<dbReference type="PROSITE" id="PS00107">
    <property type="entry name" value="PROTEIN_KINASE_ATP"/>
    <property type="match status" value="1"/>
</dbReference>
<dbReference type="GO" id="GO:0004714">
    <property type="term" value="F:transmembrane receptor protein tyrosine kinase activity"/>
    <property type="evidence" value="ECO:0007669"/>
    <property type="project" value="UniProtKB-EC"/>
</dbReference>
<sequence length="1513" mass="165011">MAGGRLPARLLAAACLALSLAPGAAGPRDTPGLSRLQRRSLAMDFVVPSLFRTYVRELVLGPPGRAAARCHLRLDCAPLLRAAGGALPRAEPPAVPSGPSAAGRRLRRAKQMVLEVGEGTVRDGCAAEPPPGSGGAHLEFNLTELFAWWLRSGDGRLRVRLMPERRGALLGSERGLSAAIRAARPRLLFHVSLESPLSSRSPSLPPGYSAWNLTWVMRDTSPFFSHRGRHIFDCNFESPCELEYSFTSKDQETPNNAWVRLNAEAVSQLNLPDGLERDHSESTPKGSFLFLNASERPSPTILSPWLRSNSDQCVVQVAVYKFYQQSGEYIARVHPIDESSSEILLEESPEKQGWVLLQRRVGHLEKPFRISLEYIPNGNKSVAAVDSFAMKNCSSGSASLSKMALEGSFSCWNGTVIRLGQACDFIQDCAEGEDEGDMCSLGQVSQILKPKGECCSLIFFLLFHPGCALLLNTSKAPAVAKTVMTSMSFPAPLRNSPCELRMSWLIHGVLLGNVSLVLVENKTGKEQSWTFWHSENSEGLGIWQWMILPLPEILDRFWFQITASWEEGSDAIVAFDNVSLSLDCYLTISGEKTLRGTPPDSSNLLTIRGRQKKFGWEQNHALHVLLSDQWFFTTCGASGPYGPTQSQCNDAYRNSKLRVVVGAEGILQGIQIWRVPATNTYSISGYGAAGGKGGKNTMVRSHGVSVLGIFDLQKDDTLYILVGQQGEDACPSTNDVIQKVCIGENNVIEEEIRVNRSVNEWAGGGGGGGGATYIFKMENGEPVPLIIAAGGGGRAYRAKTDTFHPERLENDSSIPGLNGNSGAAGGGGGWNDNTSFLWSGKSLLEGATGGRSCPQAMKKWGWETRGGFGGGGGGCSSGGGGGGYIGGNAAVDNDPEMDGEDGVSFINPIGTLYTPALKVTEGHGEVEIRLHLNCSHCEMDECHVDLETQKVICFCEPGTELAEDGVSCTVVRLPFSLVLSVVTSALVAALILAFSGIMIVYRRKHQELQAMQMELQSPEYKLSKLRTSTIMTDYNPNYCFAGKTTSISDLKEVPRKNISLIRGLGHGAFGEVYEGQVTGIPSDPTPLQVAVKTLPEVCSEQDELDFLMEALIISKFNHQNIVRCIGVSLQALPRFILLELMAGGDLKSFLRETRPRPNQARDIACGCQYLEENHFIHRDIAARNCLLTCRGPGRVAKIGDFGMARDIYRASYYRKGGCAMLPVKWMPPEAFMEGIFTSKTDTWSFGVLLWEIFSLGYMPYPSKSNQEVLDYRIMTQCWQHQPEDRPNFAIILERIEYCTQKFPLFPSAGPRCHQHALPVEYGPSAEEEEKVAMRPDDPEGIPPLLVSTHQDRKDDKQTLPSPPSLPSAVTTGKPLGKVGALEQPVPAGKVQSGTGGDTSTWPSAQSNPPSELHKSRGSRNKPTNLWNPTYGSWFAEKQASKNSSLLEKERPKRENLGQEGNCTAPPCSALPLWECQLWVPTAGLPLENSHHTCASSYEDPVLRNKSHITQQGP</sequence>
<evidence type="ECO:0000313" key="25">
    <source>
        <dbReference type="Proteomes" id="UP000694563"/>
    </source>
</evidence>
<feature type="chain" id="PRO_5034144844" description="Tyrosine-protein kinase receptor" evidence="21">
    <location>
        <begin position="26"/>
        <end position="1513"/>
    </location>
</feature>
<evidence type="ECO:0000256" key="19">
    <source>
        <dbReference type="SAM" id="MobiDB-lite"/>
    </source>
</evidence>
<evidence type="ECO:0000256" key="16">
    <source>
        <dbReference type="PROSITE-ProRule" id="PRU00124"/>
    </source>
</evidence>
<keyword evidence="14" id="KW-0325">Glycoprotein</keyword>
<feature type="domain" description="Protein kinase" evidence="22">
    <location>
        <begin position="1058"/>
        <end position="1365"/>
    </location>
</feature>
<dbReference type="SUPFAM" id="SSF56112">
    <property type="entry name" value="Protein kinase-like (PK-like)"/>
    <property type="match status" value="1"/>
</dbReference>
<feature type="transmembrane region" description="Helical" evidence="20">
    <location>
        <begin position="977"/>
        <end position="1001"/>
    </location>
</feature>
<evidence type="ECO:0000256" key="3">
    <source>
        <dbReference type="ARBA" id="ARBA00022679"/>
    </source>
</evidence>
<dbReference type="Pfam" id="PF12810">
    <property type="entry name" value="ALK_LTK_GRD"/>
    <property type="match status" value="1"/>
</dbReference>
<feature type="region of interest" description="Disordered" evidence="19">
    <location>
        <begin position="1489"/>
        <end position="1513"/>
    </location>
</feature>
<evidence type="ECO:0000256" key="21">
    <source>
        <dbReference type="SAM" id="SignalP"/>
    </source>
</evidence>
<accession>A0A8C3U8L2</accession>
<dbReference type="GO" id="GO:0045664">
    <property type="term" value="P:regulation of neuron differentiation"/>
    <property type="evidence" value="ECO:0007669"/>
    <property type="project" value="TreeGrafter"/>
</dbReference>
<feature type="signal peptide" evidence="21">
    <location>
        <begin position="1"/>
        <end position="25"/>
    </location>
</feature>
<dbReference type="SUPFAM" id="SSF57424">
    <property type="entry name" value="LDL receptor-like module"/>
    <property type="match status" value="1"/>
</dbReference>
<dbReference type="GO" id="GO:0043235">
    <property type="term" value="C:receptor complex"/>
    <property type="evidence" value="ECO:0007669"/>
    <property type="project" value="TreeGrafter"/>
</dbReference>
<evidence type="ECO:0000256" key="5">
    <source>
        <dbReference type="ARBA" id="ARBA00022729"/>
    </source>
</evidence>
<comment type="catalytic activity">
    <reaction evidence="15 18">
        <text>L-tyrosyl-[protein] + ATP = O-phospho-L-tyrosyl-[protein] + ADP + H(+)</text>
        <dbReference type="Rhea" id="RHEA:10596"/>
        <dbReference type="Rhea" id="RHEA-COMP:10136"/>
        <dbReference type="Rhea" id="RHEA-COMP:20101"/>
        <dbReference type="ChEBI" id="CHEBI:15378"/>
        <dbReference type="ChEBI" id="CHEBI:30616"/>
        <dbReference type="ChEBI" id="CHEBI:46858"/>
        <dbReference type="ChEBI" id="CHEBI:61978"/>
        <dbReference type="ChEBI" id="CHEBI:456216"/>
        <dbReference type="EC" id="2.7.10.1"/>
    </reaction>
</comment>
<keyword evidence="9 20" id="KW-1133">Transmembrane helix</keyword>
<dbReference type="Pfam" id="PF00629">
    <property type="entry name" value="MAM"/>
    <property type="match status" value="2"/>
</dbReference>
<feature type="region of interest" description="Disordered" evidence="19">
    <location>
        <begin position="1439"/>
        <end position="1461"/>
    </location>
</feature>
<feature type="region of interest" description="Disordered" evidence="19">
    <location>
        <begin position="1323"/>
        <end position="1424"/>
    </location>
</feature>
<organism evidence="24 25">
    <name type="scientific">Catharus ustulatus</name>
    <name type="common">Russet-backed thrush</name>
    <name type="synonym">Hylocichla ustulatus</name>
    <dbReference type="NCBI Taxonomy" id="91951"/>
    <lineage>
        <taxon>Eukaryota</taxon>
        <taxon>Metazoa</taxon>
        <taxon>Chordata</taxon>
        <taxon>Craniata</taxon>
        <taxon>Vertebrata</taxon>
        <taxon>Euteleostomi</taxon>
        <taxon>Archelosauria</taxon>
        <taxon>Archosauria</taxon>
        <taxon>Dinosauria</taxon>
        <taxon>Saurischia</taxon>
        <taxon>Theropoda</taxon>
        <taxon>Coelurosauria</taxon>
        <taxon>Aves</taxon>
        <taxon>Neognathae</taxon>
        <taxon>Neoaves</taxon>
        <taxon>Telluraves</taxon>
        <taxon>Australaves</taxon>
        <taxon>Passeriformes</taxon>
        <taxon>Turdidae</taxon>
        <taxon>Catharus</taxon>
    </lineage>
</organism>
<keyword evidence="12 16" id="KW-1015">Disulfide bond</keyword>
<dbReference type="InterPro" id="IPR013320">
    <property type="entry name" value="ConA-like_dom_sf"/>
</dbReference>
<dbReference type="SMART" id="SM00192">
    <property type="entry name" value="LDLa"/>
    <property type="match status" value="1"/>
</dbReference>
<dbReference type="InterPro" id="IPR017441">
    <property type="entry name" value="Protein_kinase_ATP_BS"/>
</dbReference>
<dbReference type="InterPro" id="IPR011009">
    <property type="entry name" value="Kinase-like_dom_sf"/>
</dbReference>
<evidence type="ECO:0000256" key="18">
    <source>
        <dbReference type="RuleBase" id="RU000312"/>
    </source>
</evidence>
<proteinExistence type="inferred from homology"/>
<evidence type="ECO:0000256" key="1">
    <source>
        <dbReference type="ARBA" id="ARBA00004251"/>
    </source>
</evidence>
<dbReference type="Ensembl" id="ENSCUST00005009995.1">
    <property type="protein sequence ID" value="ENSCUSP00005009604.1"/>
    <property type="gene ID" value="ENSCUSG00005005835.1"/>
</dbReference>
<evidence type="ECO:0000256" key="2">
    <source>
        <dbReference type="ARBA" id="ARBA00022475"/>
    </source>
</evidence>
<keyword evidence="6 17" id="KW-0547">Nucleotide-binding</keyword>
<evidence type="ECO:0000256" key="17">
    <source>
        <dbReference type="PROSITE-ProRule" id="PRU10141"/>
    </source>
</evidence>
<evidence type="ECO:0000256" key="8">
    <source>
        <dbReference type="ARBA" id="ARBA00022840"/>
    </source>
</evidence>
<evidence type="ECO:0000259" key="23">
    <source>
        <dbReference type="PROSITE" id="PS50060"/>
    </source>
</evidence>
<dbReference type="GO" id="GO:0005886">
    <property type="term" value="C:plasma membrane"/>
    <property type="evidence" value="ECO:0007669"/>
    <property type="project" value="UniProtKB-SubCell"/>
</dbReference>
<dbReference type="InterPro" id="IPR001245">
    <property type="entry name" value="Ser-Thr/Tyr_kinase_cat_dom"/>
</dbReference>
<dbReference type="InterPro" id="IPR008266">
    <property type="entry name" value="Tyr_kinase_AS"/>
</dbReference>
<dbReference type="Gene3D" id="2.60.120.200">
    <property type="match status" value="2"/>
</dbReference>
<dbReference type="CDD" id="cd00112">
    <property type="entry name" value="LDLa"/>
    <property type="match status" value="1"/>
</dbReference>
<dbReference type="Proteomes" id="UP000694563">
    <property type="component" value="Chromosome 3"/>
</dbReference>
<reference evidence="24" key="1">
    <citation type="submission" date="2020-10" db="EMBL/GenBank/DDBJ databases">
        <title>Catharus ustulatus (Swainson's thrush) genome, bCatUst1, primary haplotype v2.</title>
        <authorList>
            <person name="Delmore K."/>
            <person name="Vafadar M."/>
            <person name="Formenti G."/>
            <person name="Chow W."/>
            <person name="Pelan S."/>
            <person name="Howe K."/>
            <person name="Rhie A."/>
            <person name="Mountcastle J."/>
            <person name="Haase B."/>
            <person name="Fedrigo O."/>
            <person name="Jarvis E.D."/>
        </authorList>
    </citation>
    <scope>NUCLEOTIDE SEQUENCE [LARGE SCALE GENOMIC DNA]</scope>
</reference>
<keyword evidence="18" id="KW-0597">Phosphoprotein</keyword>
<keyword evidence="5 21" id="KW-0732">Signal</keyword>
<evidence type="ECO:0000256" key="10">
    <source>
        <dbReference type="ARBA" id="ARBA00023136"/>
    </source>
</evidence>
<feature type="binding site" evidence="17">
    <location>
        <position position="1092"/>
    </location>
    <ligand>
        <name>ATP</name>
        <dbReference type="ChEBI" id="CHEBI:30616"/>
    </ligand>
</feature>
<evidence type="ECO:0000256" key="14">
    <source>
        <dbReference type="ARBA" id="ARBA00023180"/>
    </source>
</evidence>
<dbReference type="PROSITE" id="PS50011">
    <property type="entry name" value="PROTEIN_KINASE_DOM"/>
    <property type="match status" value="1"/>
</dbReference>
<feature type="disulfide bond" evidence="16">
    <location>
        <begin position="411"/>
        <end position="429"/>
    </location>
</feature>
<dbReference type="InterPro" id="IPR002172">
    <property type="entry name" value="LDrepeatLR_classA_rpt"/>
</dbReference>
<keyword evidence="25" id="KW-1185">Reference proteome</keyword>
<feature type="compositionally biased region" description="Basic and acidic residues" evidence="19">
    <location>
        <begin position="1446"/>
        <end position="1456"/>
    </location>
</feature>
<comment type="caution">
    <text evidence="16">Lacks conserved residue(s) required for the propagation of feature annotation.</text>
</comment>
<protein>
    <recommendedName>
        <fullName evidence="18">Tyrosine-protein kinase receptor</fullName>
        <ecNumber evidence="18">2.7.10.1</ecNumber>
    </recommendedName>
</protein>
<keyword evidence="8 17" id="KW-0067">ATP-binding</keyword>
<dbReference type="InterPro" id="IPR002011">
    <property type="entry name" value="Tyr_kinase_rcpt_2_CS"/>
</dbReference>
<evidence type="ECO:0000256" key="11">
    <source>
        <dbReference type="ARBA" id="ARBA00023137"/>
    </source>
</evidence>
<feature type="compositionally biased region" description="Polar residues" evidence="19">
    <location>
        <begin position="1397"/>
        <end position="1409"/>
    </location>
</feature>
<dbReference type="InterPro" id="IPR055163">
    <property type="entry name" value="ALK/LTK-like_GRD"/>
</dbReference>
<reference evidence="24" key="3">
    <citation type="submission" date="2025-09" db="UniProtKB">
        <authorList>
            <consortium name="Ensembl"/>
        </authorList>
    </citation>
    <scope>IDENTIFICATION</scope>
</reference>
<comment type="similarity">
    <text evidence="18">Belongs to the protein kinase superfamily. Tyr protein kinase family. Insulin receptor subfamily.</text>
</comment>
<evidence type="ECO:0000256" key="12">
    <source>
        <dbReference type="ARBA" id="ARBA00023157"/>
    </source>
</evidence>
<dbReference type="GO" id="GO:0007169">
    <property type="term" value="P:cell surface receptor protein tyrosine kinase signaling pathway"/>
    <property type="evidence" value="ECO:0007669"/>
    <property type="project" value="InterPro"/>
</dbReference>
<evidence type="ECO:0000256" key="7">
    <source>
        <dbReference type="ARBA" id="ARBA00022777"/>
    </source>
</evidence>
<keyword evidence="4 18" id="KW-0812">Transmembrane</keyword>
<keyword evidence="10 20" id="KW-0472">Membrane</keyword>
<dbReference type="EC" id="2.7.10.1" evidence="18"/>
<dbReference type="Gene3D" id="1.10.510.10">
    <property type="entry name" value="Transferase(Phosphotransferase) domain 1"/>
    <property type="match status" value="1"/>
</dbReference>
<dbReference type="PROSITE" id="PS00239">
    <property type="entry name" value="RECEPTOR_TYR_KIN_II"/>
    <property type="match status" value="1"/>
</dbReference>
<dbReference type="Gene3D" id="4.10.400.10">
    <property type="entry name" value="Low-density Lipoprotein Receptor"/>
    <property type="match status" value="1"/>
</dbReference>
<dbReference type="InterPro" id="IPR000719">
    <property type="entry name" value="Prot_kinase_dom"/>
</dbReference>
<dbReference type="FunFam" id="1.10.510.10:FF:000113">
    <property type="entry name" value="Tyrosine-protein kinase receptor"/>
    <property type="match status" value="1"/>
</dbReference>
<evidence type="ECO:0000256" key="13">
    <source>
        <dbReference type="ARBA" id="ARBA00023170"/>
    </source>
</evidence>
<evidence type="ECO:0000256" key="9">
    <source>
        <dbReference type="ARBA" id="ARBA00022989"/>
    </source>
</evidence>
<dbReference type="PROSITE" id="PS50060">
    <property type="entry name" value="MAM_2"/>
    <property type="match status" value="1"/>
</dbReference>
<dbReference type="GO" id="GO:0005524">
    <property type="term" value="F:ATP binding"/>
    <property type="evidence" value="ECO:0007669"/>
    <property type="project" value="UniProtKB-UniRule"/>
</dbReference>
<dbReference type="InterPro" id="IPR000998">
    <property type="entry name" value="MAM_dom"/>
</dbReference>
<dbReference type="PANTHER" id="PTHR24416">
    <property type="entry name" value="TYROSINE-PROTEIN KINASE RECEPTOR"/>
    <property type="match status" value="1"/>
</dbReference>
<feature type="domain" description="MAM" evidence="23">
    <location>
        <begin position="232"/>
        <end position="395"/>
    </location>
</feature>